<dbReference type="PROSITE" id="PS51221">
    <property type="entry name" value="TTL"/>
    <property type="match status" value="1"/>
</dbReference>
<dbReference type="Pfam" id="PF03133">
    <property type="entry name" value="TTL"/>
    <property type="match status" value="1"/>
</dbReference>
<evidence type="ECO:0000313" key="4">
    <source>
        <dbReference type="EMBL" id="KAL3316153.1"/>
    </source>
</evidence>
<dbReference type="GO" id="GO:0016874">
    <property type="term" value="F:ligase activity"/>
    <property type="evidence" value="ECO:0007669"/>
    <property type="project" value="UniProtKB-KW"/>
</dbReference>
<sequence>MKPAEGAQGRGVSVFNKWRSISSRHIHVVQHYIAYPLLLENGSKFDIRVYVYVSSYYPLRVYVHEEMLIRLATKKYTLASNKLEDVFVHLTNSAINQNHHNYSVKDYKWSSHALWSALESMNVDCDEIWSSICAICVKSVASIAIRGGKLVERYCKSPYQVHQLLGFDLLIDKNHKVWLLEVNNTPSLSGNSAFDMKLKSTILTDFFNVAGIRAPVLNNTEVRPWGQKHRDKLSNYERSKQEKFSHPTLDIWAEFSVRLSIDSHVDIRLGYEEYP</sequence>
<dbReference type="PANTHER" id="PTHR12241:SF162">
    <property type="entry name" value="TUBULIN MONOGLUTAMYLASE TTLL4"/>
    <property type="match status" value="1"/>
</dbReference>
<proteinExistence type="predicted"/>
<gene>
    <name evidence="4" type="primary">TTLL4_3</name>
    <name evidence="4" type="ORF">Ciccas_005202</name>
</gene>
<dbReference type="Gene3D" id="3.30.470.20">
    <property type="entry name" value="ATP-grasp fold, B domain"/>
    <property type="match status" value="1"/>
</dbReference>
<dbReference type="GO" id="GO:0005524">
    <property type="term" value="F:ATP binding"/>
    <property type="evidence" value="ECO:0007669"/>
    <property type="project" value="UniProtKB-KW"/>
</dbReference>
<evidence type="ECO:0000313" key="5">
    <source>
        <dbReference type="Proteomes" id="UP001626550"/>
    </source>
</evidence>
<keyword evidence="2" id="KW-0547">Nucleotide-binding</keyword>
<dbReference type="AlphaFoldDB" id="A0ABD2Q9S1"/>
<dbReference type="EMBL" id="JBJKFK010000590">
    <property type="protein sequence ID" value="KAL3316153.1"/>
    <property type="molecule type" value="Genomic_DNA"/>
</dbReference>
<protein>
    <submittedName>
        <fullName evidence="4">Tubulin polyglutamylase ttll4</fullName>
    </submittedName>
</protein>
<dbReference type="PANTHER" id="PTHR12241">
    <property type="entry name" value="TUBULIN POLYGLUTAMYLASE"/>
    <property type="match status" value="1"/>
</dbReference>
<dbReference type="Proteomes" id="UP001626550">
    <property type="component" value="Unassembled WGS sequence"/>
</dbReference>
<comment type="caution">
    <text evidence="4">The sequence shown here is derived from an EMBL/GenBank/DDBJ whole genome shotgun (WGS) entry which is preliminary data.</text>
</comment>
<reference evidence="4 5" key="1">
    <citation type="submission" date="2024-11" db="EMBL/GenBank/DDBJ databases">
        <title>Adaptive evolution of stress response genes in parasites aligns with host niche diversity.</title>
        <authorList>
            <person name="Hahn C."/>
            <person name="Resl P."/>
        </authorList>
    </citation>
    <scope>NUCLEOTIDE SEQUENCE [LARGE SCALE GENOMIC DNA]</scope>
    <source>
        <strain evidence="4">EGGRZ-B1_66</strain>
        <tissue evidence="4">Body</tissue>
    </source>
</reference>
<keyword evidence="3" id="KW-0067">ATP-binding</keyword>
<name>A0ABD2Q9S1_9PLAT</name>
<evidence type="ECO:0000256" key="2">
    <source>
        <dbReference type="ARBA" id="ARBA00022741"/>
    </source>
</evidence>
<keyword evidence="1" id="KW-0436">Ligase</keyword>
<dbReference type="InterPro" id="IPR004344">
    <property type="entry name" value="TTL/TTLL_fam"/>
</dbReference>
<organism evidence="4 5">
    <name type="scientific">Cichlidogyrus casuarinus</name>
    <dbReference type="NCBI Taxonomy" id="1844966"/>
    <lineage>
        <taxon>Eukaryota</taxon>
        <taxon>Metazoa</taxon>
        <taxon>Spiralia</taxon>
        <taxon>Lophotrochozoa</taxon>
        <taxon>Platyhelminthes</taxon>
        <taxon>Monogenea</taxon>
        <taxon>Monopisthocotylea</taxon>
        <taxon>Dactylogyridea</taxon>
        <taxon>Ancyrocephalidae</taxon>
        <taxon>Cichlidogyrus</taxon>
    </lineage>
</organism>
<evidence type="ECO:0000256" key="3">
    <source>
        <dbReference type="ARBA" id="ARBA00022840"/>
    </source>
</evidence>
<evidence type="ECO:0000256" key="1">
    <source>
        <dbReference type="ARBA" id="ARBA00022598"/>
    </source>
</evidence>
<dbReference type="SUPFAM" id="SSF56059">
    <property type="entry name" value="Glutathione synthetase ATP-binding domain-like"/>
    <property type="match status" value="1"/>
</dbReference>
<keyword evidence="5" id="KW-1185">Reference proteome</keyword>
<accession>A0ABD2Q9S1</accession>